<proteinExistence type="predicted"/>
<feature type="non-terminal residue" evidence="2">
    <location>
        <position position="1"/>
    </location>
</feature>
<accession>A0A7J6B2I5</accession>
<dbReference type="EMBL" id="JAAGNN010000005">
    <property type="protein sequence ID" value="KAF4088657.1"/>
    <property type="molecule type" value="Genomic_DNA"/>
</dbReference>
<evidence type="ECO:0000256" key="1">
    <source>
        <dbReference type="SAM" id="MobiDB-lite"/>
    </source>
</evidence>
<evidence type="ECO:0000313" key="3">
    <source>
        <dbReference type="Proteomes" id="UP000593565"/>
    </source>
</evidence>
<dbReference type="AlphaFoldDB" id="A0A7J6B2I5"/>
<sequence length="242" mass="28965">MGGTITIHNETKYKWTVCIQSTSLIREYFTFTVGPYGKQVVNVPISTLSVFYIYVKYGDCSETDCYQNPHLWYRTNPRYSPYFKIRDSGDHQQIHLDCNIDYNEKKPTCPNYGKIEDDAREEEENRRRDEEQRRQAQLERERRIEEQIKRESEFAANKLSQATETLKQRQRLRGHEVHHQTHIIQQPLDAEIEIDEAPEIEKKFMELLFEYQISEDEDSEETLADRMKTLQNDLMVEFCKKH</sequence>
<gene>
    <name evidence="2" type="ORF">AMELA_G00057120</name>
</gene>
<reference evidence="2 3" key="1">
    <citation type="submission" date="2020-02" db="EMBL/GenBank/DDBJ databases">
        <title>A chromosome-scale genome assembly of the black bullhead catfish (Ameiurus melas).</title>
        <authorList>
            <person name="Wen M."/>
            <person name="Zham M."/>
            <person name="Cabau C."/>
            <person name="Klopp C."/>
            <person name="Donnadieu C."/>
            <person name="Roques C."/>
            <person name="Bouchez O."/>
            <person name="Lampietro C."/>
            <person name="Jouanno E."/>
            <person name="Herpin A."/>
            <person name="Louis A."/>
            <person name="Berthelot C."/>
            <person name="Parey E."/>
            <person name="Roest-Crollius H."/>
            <person name="Braasch I."/>
            <person name="Postlethwait J."/>
            <person name="Robinson-Rechavi M."/>
            <person name="Echchiki A."/>
            <person name="Begum T."/>
            <person name="Montfort J."/>
            <person name="Schartl M."/>
            <person name="Bobe J."/>
            <person name="Guiguen Y."/>
        </authorList>
    </citation>
    <scope>NUCLEOTIDE SEQUENCE [LARGE SCALE GENOMIC DNA]</scope>
    <source>
        <strain evidence="2">M_S1</strain>
        <tissue evidence="2">Blood</tissue>
    </source>
</reference>
<feature type="region of interest" description="Disordered" evidence="1">
    <location>
        <begin position="109"/>
        <end position="141"/>
    </location>
</feature>
<comment type="caution">
    <text evidence="2">The sequence shown here is derived from an EMBL/GenBank/DDBJ whole genome shotgun (WGS) entry which is preliminary data.</text>
</comment>
<name>A0A7J6B2I5_AMEME</name>
<protein>
    <submittedName>
        <fullName evidence="2">Uncharacterized protein</fullName>
    </submittedName>
</protein>
<dbReference type="Proteomes" id="UP000593565">
    <property type="component" value="Unassembled WGS sequence"/>
</dbReference>
<keyword evidence="3" id="KW-1185">Reference proteome</keyword>
<organism evidence="2 3">
    <name type="scientific">Ameiurus melas</name>
    <name type="common">Black bullhead</name>
    <name type="synonym">Silurus melas</name>
    <dbReference type="NCBI Taxonomy" id="219545"/>
    <lineage>
        <taxon>Eukaryota</taxon>
        <taxon>Metazoa</taxon>
        <taxon>Chordata</taxon>
        <taxon>Craniata</taxon>
        <taxon>Vertebrata</taxon>
        <taxon>Euteleostomi</taxon>
        <taxon>Actinopterygii</taxon>
        <taxon>Neopterygii</taxon>
        <taxon>Teleostei</taxon>
        <taxon>Ostariophysi</taxon>
        <taxon>Siluriformes</taxon>
        <taxon>Ictaluridae</taxon>
        <taxon>Ameiurus</taxon>
    </lineage>
</organism>
<feature type="compositionally biased region" description="Basic and acidic residues" evidence="1">
    <location>
        <begin position="123"/>
        <end position="141"/>
    </location>
</feature>
<evidence type="ECO:0000313" key="2">
    <source>
        <dbReference type="EMBL" id="KAF4088657.1"/>
    </source>
</evidence>